<keyword evidence="3" id="KW-1133">Transmembrane helix</keyword>
<dbReference type="InterPro" id="IPR051804">
    <property type="entry name" value="Carb_Metab_Reg_Kinase/Isom"/>
</dbReference>
<keyword evidence="5" id="KW-1185">Reference proteome</keyword>
<dbReference type="InterPro" id="IPR014710">
    <property type="entry name" value="RmlC-like_jellyroll"/>
</dbReference>
<evidence type="ECO:0000313" key="4">
    <source>
        <dbReference type="EMBL" id="QHQ63607.1"/>
    </source>
</evidence>
<dbReference type="KEGG" id="anr:Ana3638_03315"/>
<evidence type="ECO:0000256" key="3">
    <source>
        <dbReference type="SAM" id="Phobius"/>
    </source>
</evidence>
<keyword evidence="3" id="KW-0472">Membrane</keyword>
<evidence type="ECO:0000256" key="2">
    <source>
        <dbReference type="ARBA" id="ARBA00022833"/>
    </source>
</evidence>
<accession>A0A6P1TT89</accession>
<dbReference type="CDD" id="cd07010">
    <property type="entry name" value="cupin_PMI_type_I_N_bac"/>
    <property type="match status" value="1"/>
</dbReference>
<keyword evidence="2" id="KW-0862">Zinc</keyword>
<dbReference type="PANTHER" id="PTHR42742">
    <property type="entry name" value="TRANSCRIPTIONAL REPRESSOR MPRA"/>
    <property type="match status" value="1"/>
</dbReference>
<dbReference type="InterPro" id="IPR011051">
    <property type="entry name" value="RmlC_Cupin_sf"/>
</dbReference>
<sequence>MYNNYDLLPYKEINGFDDQAFAGYESILSEINRLISGGKRIFVFDLYPGVDKEELEGQLKRLNPSLFIDSEECSFENNKIAEIFQDNITEDRVFGVMTYKKLEDCYEPSKIEKVRKLISDTNQGVIFIAGVGAGLITLGEVYFYFDLARWEIQLRYRKGMPNWKCDNGDESILSKFKRGYFMEWRLADRHKKSHFENFDYVVDANTSGYPKMITGKAYRSALHQVSREPFRLKPYFDPGVWGGQWMKEVFGLDQNTPNYAWSFDGVPEENSLNLKFGKVLVEIPCMDLVLYRPEQLLGDRVHARFGAEFPIRFDLLDTMEGGNLSLQVHPLTEYIQESFGMHYTQDESYYILDASEDEETYVYLGTREGIDRKQMEEDLRKAQEGNYEFPAEKYVNKFPVKKHDHVLIPAGTIHCSGKNTMVLEISATPYIFTFKLWDWGRTGLDGKPRPIHIKHGLKNVQWERDTTWVKNNLIDQATVYFQEDGLTLEHTGLHNREFIDTYRYTFNKTVTCYCKDSVNMLNLVEGAQVTIAGKNGEFKPFEVHYAETFIIPASVVVYTMTPSGPSEGKEVSVIAASVK</sequence>
<keyword evidence="1" id="KW-0479">Metal-binding</keyword>
<reference evidence="4 5" key="1">
    <citation type="submission" date="2020-01" db="EMBL/GenBank/DDBJ databases">
        <title>Genome analysis of Anaerocolumna sp. CBA3638.</title>
        <authorList>
            <person name="Kim J."/>
            <person name="Roh S.W."/>
        </authorList>
    </citation>
    <scope>NUCLEOTIDE SEQUENCE [LARGE SCALE GENOMIC DNA]</scope>
    <source>
        <strain evidence="4 5">CBA3638</strain>
    </source>
</reference>
<gene>
    <name evidence="4" type="ORF">Ana3638_03315</name>
</gene>
<dbReference type="PANTHER" id="PTHR42742:SF3">
    <property type="entry name" value="FRUCTOKINASE"/>
    <property type="match status" value="1"/>
</dbReference>
<dbReference type="Gene3D" id="2.60.120.10">
    <property type="entry name" value="Jelly Rolls"/>
    <property type="match status" value="1"/>
</dbReference>
<dbReference type="GO" id="GO:0016853">
    <property type="term" value="F:isomerase activity"/>
    <property type="evidence" value="ECO:0007669"/>
    <property type="project" value="UniProtKB-KW"/>
</dbReference>
<keyword evidence="4" id="KW-0413">Isomerase</keyword>
<name>A0A6P1TT89_9FIRM</name>
<dbReference type="EMBL" id="CP048000">
    <property type="protein sequence ID" value="QHQ63607.1"/>
    <property type="molecule type" value="Genomic_DNA"/>
</dbReference>
<dbReference type="Proteomes" id="UP000464314">
    <property type="component" value="Chromosome"/>
</dbReference>
<keyword evidence="3" id="KW-0812">Transmembrane</keyword>
<dbReference type="SUPFAM" id="SSF51182">
    <property type="entry name" value="RmlC-like cupins"/>
    <property type="match status" value="1"/>
</dbReference>
<proteinExistence type="predicted"/>
<dbReference type="GO" id="GO:0046872">
    <property type="term" value="F:metal ion binding"/>
    <property type="evidence" value="ECO:0007669"/>
    <property type="project" value="UniProtKB-KW"/>
</dbReference>
<dbReference type="AlphaFoldDB" id="A0A6P1TT89"/>
<feature type="transmembrane region" description="Helical" evidence="3">
    <location>
        <begin position="125"/>
        <end position="145"/>
    </location>
</feature>
<organism evidence="4 5">
    <name type="scientific">Anaerocolumna sedimenticola</name>
    <dbReference type="NCBI Taxonomy" id="2696063"/>
    <lineage>
        <taxon>Bacteria</taxon>
        <taxon>Bacillati</taxon>
        <taxon>Bacillota</taxon>
        <taxon>Clostridia</taxon>
        <taxon>Lachnospirales</taxon>
        <taxon>Lachnospiraceae</taxon>
        <taxon>Anaerocolumna</taxon>
    </lineage>
</organism>
<evidence type="ECO:0000313" key="5">
    <source>
        <dbReference type="Proteomes" id="UP000464314"/>
    </source>
</evidence>
<evidence type="ECO:0000256" key="1">
    <source>
        <dbReference type="ARBA" id="ARBA00022723"/>
    </source>
</evidence>
<protein>
    <submittedName>
        <fullName evidence="4">Mannose-6-phosphate isomerase</fullName>
    </submittedName>
</protein>